<gene>
    <name evidence="1" type="ORF">PGTUg99_034663</name>
</gene>
<sequence>MSVRMFTDNSKLCGVSSLSGECNFHIFYYLTAGGSPEEHDIDFTLVYALHTFLATVDGQASERKYPVGHNLSGQISSQDHLLQSARKETHSTTEDFFLSKAFYDSLGPSKIIPFFYKALGRDQSGEIIPKDIRLRDLACNAMEPEENDQASILEQLGLGGDKDDDNDVATTRRTSTWDWKKKNILRATMLLNRDEQGETIRKIIRIAEQAKSSTIPPHSCRPSQASVRSLRLAEAQSKADLAKSEAKKIIQLARLSSKTLNIQPSLLGLEPESNQNQPIGFPSNLHTQNQAIISGLMASFHDEWEQEQWAEEFEWERCQPDQMLVCSLEELEGVFEAVIKTIKPRQARSDRSVPANALFFCARFATHMGTVELLEEVLLGAVERNRCIAAYR</sequence>
<reference evidence="1 2" key="1">
    <citation type="submission" date="2019-05" db="EMBL/GenBank/DDBJ databases">
        <title>Emergence of the Ug99 lineage of the wheat stem rust pathogen through somatic hybridization.</title>
        <authorList>
            <person name="Li F."/>
            <person name="Upadhyaya N.M."/>
            <person name="Sperschneider J."/>
            <person name="Matny O."/>
            <person name="Nguyen-Phuc H."/>
            <person name="Mago R."/>
            <person name="Raley C."/>
            <person name="Miller M.E."/>
            <person name="Silverstein K.A.T."/>
            <person name="Henningsen E."/>
            <person name="Hirsch C.D."/>
            <person name="Visser B."/>
            <person name="Pretorius Z.A."/>
            <person name="Steffenson B.J."/>
            <person name="Schwessinger B."/>
            <person name="Dodds P.N."/>
            <person name="Figueroa M."/>
        </authorList>
    </citation>
    <scope>NUCLEOTIDE SEQUENCE [LARGE SCALE GENOMIC DNA]</scope>
    <source>
        <strain evidence="1 2">Ug99</strain>
    </source>
</reference>
<dbReference type="AlphaFoldDB" id="A0A5B0PLG2"/>
<accession>A0A5B0PLG2</accession>
<organism evidence="1 2">
    <name type="scientific">Puccinia graminis f. sp. tritici</name>
    <dbReference type="NCBI Taxonomy" id="56615"/>
    <lineage>
        <taxon>Eukaryota</taxon>
        <taxon>Fungi</taxon>
        <taxon>Dikarya</taxon>
        <taxon>Basidiomycota</taxon>
        <taxon>Pucciniomycotina</taxon>
        <taxon>Pucciniomycetes</taxon>
        <taxon>Pucciniales</taxon>
        <taxon>Pucciniaceae</taxon>
        <taxon>Puccinia</taxon>
    </lineage>
</organism>
<dbReference type="GO" id="GO:0051020">
    <property type="term" value="F:GTPase binding"/>
    <property type="evidence" value="ECO:0007669"/>
    <property type="project" value="TreeGrafter"/>
</dbReference>
<proteinExistence type="predicted"/>
<protein>
    <submittedName>
        <fullName evidence="1">Uncharacterized protein</fullName>
    </submittedName>
</protein>
<name>A0A5B0PLG2_PUCGR</name>
<evidence type="ECO:0000313" key="2">
    <source>
        <dbReference type="Proteomes" id="UP000325313"/>
    </source>
</evidence>
<comment type="caution">
    <text evidence="1">The sequence shown here is derived from an EMBL/GenBank/DDBJ whole genome shotgun (WGS) entry which is preliminary data.</text>
</comment>
<dbReference type="InterPro" id="IPR052072">
    <property type="entry name" value="Vascular_dev_regulator"/>
</dbReference>
<dbReference type="PANTHER" id="PTHR16027:SF6">
    <property type="entry name" value="DILUTE DOMAIN-CONTAINING PROTEIN"/>
    <property type="match status" value="1"/>
</dbReference>
<dbReference type="PANTHER" id="PTHR16027">
    <property type="entry name" value="DILUTE DOMAIN-CONTAINING PROTEIN YPR089W"/>
    <property type="match status" value="1"/>
</dbReference>
<dbReference type="Proteomes" id="UP000325313">
    <property type="component" value="Unassembled WGS sequence"/>
</dbReference>
<dbReference type="EMBL" id="VDEP01000338">
    <property type="protein sequence ID" value="KAA1102437.1"/>
    <property type="molecule type" value="Genomic_DNA"/>
</dbReference>
<evidence type="ECO:0000313" key="1">
    <source>
        <dbReference type="EMBL" id="KAA1102437.1"/>
    </source>
</evidence>